<keyword evidence="6 7" id="KW-0472">Membrane</keyword>
<dbReference type="OMA" id="KLMQWLF"/>
<dbReference type="Proteomes" id="UP000594260">
    <property type="component" value="Unplaced"/>
</dbReference>
<evidence type="ECO:0000256" key="1">
    <source>
        <dbReference type="ARBA" id="ARBA00004477"/>
    </source>
</evidence>
<organism evidence="8 9">
    <name type="scientific">Varroa destructor</name>
    <name type="common">Honeybee mite</name>
    <dbReference type="NCBI Taxonomy" id="109461"/>
    <lineage>
        <taxon>Eukaryota</taxon>
        <taxon>Metazoa</taxon>
        <taxon>Ecdysozoa</taxon>
        <taxon>Arthropoda</taxon>
        <taxon>Chelicerata</taxon>
        <taxon>Arachnida</taxon>
        <taxon>Acari</taxon>
        <taxon>Parasitiformes</taxon>
        <taxon>Mesostigmata</taxon>
        <taxon>Gamasina</taxon>
        <taxon>Dermanyssoidea</taxon>
        <taxon>Varroidae</taxon>
        <taxon>Varroa</taxon>
    </lineage>
</organism>
<feature type="transmembrane region" description="Helical" evidence="7">
    <location>
        <begin position="70"/>
        <end position="91"/>
    </location>
</feature>
<dbReference type="FunCoup" id="A0A7M7J4M4">
    <property type="interactions" value="288"/>
</dbReference>
<dbReference type="GeneID" id="111244220"/>
<keyword evidence="3 7" id="KW-0812">Transmembrane</keyword>
<dbReference type="GO" id="GO:0005789">
    <property type="term" value="C:endoplasmic reticulum membrane"/>
    <property type="evidence" value="ECO:0007669"/>
    <property type="project" value="UniProtKB-SubCell"/>
</dbReference>
<evidence type="ECO:0000256" key="5">
    <source>
        <dbReference type="ARBA" id="ARBA00022989"/>
    </source>
</evidence>
<evidence type="ECO:0000256" key="3">
    <source>
        <dbReference type="ARBA" id="ARBA00022692"/>
    </source>
</evidence>
<dbReference type="AlphaFoldDB" id="A0A7M7J4M4"/>
<proteinExistence type="inferred from homology"/>
<comment type="subunit">
    <text evidence="7">Component of the dolichol-phosphate mannose (DPM) synthase complex.</text>
</comment>
<name>A0A7M7J4M4_VARDE</name>
<sequence length="122" mass="13984">MRCVFQLLPNKHRSSIKIVEARASVAAGMTMTKLMEWFFGISMFITVWAALLSGQFALIDKSQEIHVLLLPIYIVILFGLYATAVVIYRVFTFNDCEEACEELKRQINEAKQDLILKGFQFT</sequence>
<feature type="transmembrane region" description="Helical" evidence="7">
    <location>
        <begin position="37"/>
        <end position="58"/>
    </location>
</feature>
<accession>A0A7M7J4M4</accession>
<keyword evidence="5 7" id="KW-1133">Transmembrane helix</keyword>
<keyword evidence="4 7" id="KW-0256">Endoplasmic reticulum</keyword>
<dbReference type="Pfam" id="PF08285">
    <property type="entry name" value="DPM3"/>
    <property type="match status" value="1"/>
</dbReference>
<dbReference type="PANTHER" id="PTHR16433:SF0">
    <property type="entry name" value="DOLICHOL-PHOSPHATE MANNOSYLTRANSFERASE SUBUNIT 3"/>
    <property type="match status" value="1"/>
</dbReference>
<dbReference type="InterPro" id="IPR013174">
    <property type="entry name" value="DPM3"/>
</dbReference>
<keyword evidence="9" id="KW-1185">Reference proteome</keyword>
<comment type="similarity">
    <text evidence="2 7">Belongs to the DPM3 family.</text>
</comment>
<dbReference type="GO" id="GO:0033185">
    <property type="term" value="C:dolichol-phosphate-mannose synthase complex"/>
    <property type="evidence" value="ECO:0007669"/>
    <property type="project" value="TreeGrafter"/>
</dbReference>
<dbReference type="EnsemblMetazoa" id="XM_022791055">
    <property type="protein sequence ID" value="XP_022646790"/>
    <property type="gene ID" value="LOC111244220"/>
</dbReference>
<comment type="subcellular location">
    <subcellularLocation>
        <location evidence="1 7">Endoplasmic reticulum membrane</location>
        <topology evidence="1 7">Multi-pass membrane protein</topology>
    </subcellularLocation>
</comment>
<evidence type="ECO:0000313" key="9">
    <source>
        <dbReference type="Proteomes" id="UP000594260"/>
    </source>
</evidence>
<dbReference type="UniPathway" id="UPA00378"/>
<evidence type="ECO:0000313" key="8">
    <source>
        <dbReference type="EnsemblMetazoa" id="XP_022646790"/>
    </source>
</evidence>
<comment type="function">
    <text evidence="7">Stabilizer subunit of the dolichol-phosphate mannose (DPM) synthase complex; tethers catalytic subunit to the ER.</text>
</comment>
<dbReference type="GO" id="GO:0006506">
    <property type="term" value="P:GPI anchor biosynthetic process"/>
    <property type="evidence" value="ECO:0007669"/>
    <property type="project" value="TreeGrafter"/>
</dbReference>
<comment type="pathway">
    <text evidence="7">Protein modification; protein glycosylation.</text>
</comment>
<dbReference type="KEGG" id="vde:111244220"/>
<dbReference type="PANTHER" id="PTHR16433">
    <property type="entry name" value="DOLICHOL-PHOSPHATE MANNOSYLTRANSFERASE SUBUNIT 3"/>
    <property type="match status" value="1"/>
</dbReference>
<evidence type="ECO:0000256" key="2">
    <source>
        <dbReference type="ARBA" id="ARBA00010430"/>
    </source>
</evidence>
<evidence type="ECO:0000256" key="4">
    <source>
        <dbReference type="ARBA" id="ARBA00022824"/>
    </source>
</evidence>
<dbReference type="OrthoDB" id="2014333at2759"/>
<reference evidence="8" key="1">
    <citation type="submission" date="2021-01" db="UniProtKB">
        <authorList>
            <consortium name="EnsemblMetazoa"/>
        </authorList>
    </citation>
    <scope>IDENTIFICATION</scope>
</reference>
<dbReference type="InParanoid" id="A0A7M7J4M4"/>
<dbReference type="CTD" id="54344"/>
<protein>
    <recommendedName>
        <fullName evidence="7">Dolichol-phosphate mannosyltransferase subunit 3</fullName>
    </recommendedName>
</protein>
<evidence type="ECO:0000256" key="7">
    <source>
        <dbReference type="RuleBase" id="RU365085"/>
    </source>
</evidence>
<evidence type="ECO:0000256" key="6">
    <source>
        <dbReference type="ARBA" id="ARBA00023136"/>
    </source>
</evidence>
<dbReference type="RefSeq" id="XP_022646790.1">
    <property type="nucleotide sequence ID" value="XM_022791055.1"/>
</dbReference>